<dbReference type="PROSITE" id="PS51257">
    <property type="entry name" value="PROKAR_LIPOPROTEIN"/>
    <property type="match status" value="1"/>
</dbReference>
<dbReference type="Gene3D" id="3.40.710.10">
    <property type="entry name" value="DD-peptidase/beta-lactamase superfamily"/>
    <property type="match status" value="1"/>
</dbReference>
<keyword evidence="2" id="KW-0378">Hydrolase</keyword>
<dbReference type="InterPro" id="IPR050491">
    <property type="entry name" value="AmpC-like"/>
</dbReference>
<dbReference type="InterPro" id="IPR001466">
    <property type="entry name" value="Beta-lactam-related"/>
</dbReference>
<feature type="domain" description="Beta-lactamase-related" evidence="1">
    <location>
        <begin position="38"/>
        <end position="321"/>
    </location>
</feature>
<dbReference type="Proteomes" id="UP000093432">
    <property type="component" value="Unassembled WGS sequence"/>
</dbReference>
<reference evidence="3" key="1">
    <citation type="submission" date="2016-07" db="EMBL/GenBank/DDBJ databases">
        <authorList>
            <person name="Florea S."/>
            <person name="Webb J.S."/>
            <person name="Jaromczyk J."/>
            <person name="Schardl C.L."/>
        </authorList>
    </citation>
    <scope>NUCLEOTIDE SEQUENCE [LARGE SCALE GENOMIC DNA]</scope>
    <source>
        <strain evidence="3">CC-VM-7</strain>
    </source>
</reference>
<organism evidence="2 3">
    <name type="scientific">Chryseobacterium arthrosphaerae</name>
    <dbReference type="NCBI Taxonomy" id="651561"/>
    <lineage>
        <taxon>Bacteria</taxon>
        <taxon>Pseudomonadati</taxon>
        <taxon>Bacteroidota</taxon>
        <taxon>Flavobacteriia</taxon>
        <taxon>Flavobacteriales</taxon>
        <taxon>Weeksellaceae</taxon>
        <taxon>Chryseobacterium group</taxon>
        <taxon>Chryseobacterium</taxon>
    </lineage>
</organism>
<dbReference type="RefSeq" id="WP_065397175.1">
    <property type="nucleotide sequence ID" value="NZ_MAYG01000001.1"/>
</dbReference>
<evidence type="ECO:0000259" key="1">
    <source>
        <dbReference type="Pfam" id="PF00144"/>
    </source>
</evidence>
<gene>
    <name evidence="2" type="ORF">BBI00_01870</name>
</gene>
<proteinExistence type="predicted"/>
<dbReference type="STRING" id="651561.BBI00_01870"/>
<dbReference type="InterPro" id="IPR012338">
    <property type="entry name" value="Beta-lactam/transpept-like"/>
</dbReference>
<evidence type="ECO:0000313" key="3">
    <source>
        <dbReference type="Proteomes" id="UP000093432"/>
    </source>
</evidence>
<sequence>MVRLLFTSSLILLSLFSCKKSEAGIVIDYYNKGKFNGTVLIVKEGKVVCDTALGYKNFEKKTVLTENTPFCIASISKPFTAVGIMLLQQEHLLSYDDKASLYVPDLPAYAQNISIRQLLTHTSGLADYENILILKSKITNDDVLNFLKKQPGLKFPSGSKFEYSNSGYIVLGRIIETLSGQSYRRFMQNRIFNPLKMEHSFVYDSETIPHSYRAKGYDANKKPDDYDLLTTGDGSIYSTPWDLYKFDQALRKHLLLNEENSKIMYELPVLKDGKRSEYAFGWYVSENTTMHTGGVDGFRSVMWRDMKNNSCIIALTSQGNSFPVYQFLDAEKKAMKENK</sequence>
<dbReference type="SUPFAM" id="SSF56601">
    <property type="entry name" value="beta-lactamase/transpeptidase-like"/>
    <property type="match status" value="1"/>
</dbReference>
<dbReference type="PANTHER" id="PTHR46825:SF9">
    <property type="entry name" value="BETA-LACTAMASE-RELATED DOMAIN-CONTAINING PROTEIN"/>
    <property type="match status" value="1"/>
</dbReference>
<protein>
    <submittedName>
        <fullName evidence="2">Serine hydrolase</fullName>
    </submittedName>
</protein>
<evidence type="ECO:0000313" key="2">
    <source>
        <dbReference type="EMBL" id="OCA73164.1"/>
    </source>
</evidence>
<comment type="caution">
    <text evidence="2">The sequence shown here is derived from an EMBL/GenBank/DDBJ whole genome shotgun (WGS) entry which is preliminary data.</text>
</comment>
<dbReference type="GO" id="GO:0016787">
    <property type="term" value="F:hydrolase activity"/>
    <property type="evidence" value="ECO:0007669"/>
    <property type="project" value="UniProtKB-KW"/>
</dbReference>
<name>A0A1B8ZNR6_9FLAO</name>
<dbReference type="EMBL" id="MAYG01000001">
    <property type="protein sequence ID" value="OCA73164.1"/>
    <property type="molecule type" value="Genomic_DNA"/>
</dbReference>
<dbReference type="AlphaFoldDB" id="A0A1B8ZNR6"/>
<dbReference type="Pfam" id="PF00144">
    <property type="entry name" value="Beta-lactamase"/>
    <property type="match status" value="1"/>
</dbReference>
<accession>A0A1B8ZNR6</accession>
<dbReference type="PANTHER" id="PTHR46825">
    <property type="entry name" value="D-ALANYL-D-ALANINE-CARBOXYPEPTIDASE/ENDOPEPTIDASE AMPH"/>
    <property type="match status" value="1"/>
</dbReference>
<dbReference type="OrthoDB" id="9793489at2"/>